<dbReference type="SUPFAM" id="SSF54236">
    <property type="entry name" value="Ubiquitin-like"/>
    <property type="match status" value="1"/>
</dbReference>
<evidence type="ECO:0008006" key="3">
    <source>
        <dbReference type="Google" id="ProtNLM"/>
    </source>
</evidence>
<dbReference type="STRING" id="81972.D7LZV3"/>
<feature type="non-terminal residue" evidence="1">
    <location>
        <position position="1"/>
    </location>
</feature>
<dbReference type="HOGENOM" id="CLU_206139_0_0_1"/>
<proteinExistence type="predicted"/>
<dbReference type="AlphaFoldDB" id="D7LZV3"/>
<dbReference type="InterPro" id="IPR029071">
    <property type="entry name" value="Ubiquitin-like_domsf"/>
</dbReference>
<evidence type="ECO:0000313" key="2">
    <source>
        <dbReference type="Proteomes" id="UP000008694"/>
    </source>
</evidence>
<protein>
    <recommendedName>
        <fullName evidence="3">Ubiquitin-like domain-containing protein</fullName>
    </recommendedName>
</protein>
<name>D7LZV3_ARALL</name>
<sequence length="65" mass="7044">VSIPSLDDEQVIEITVQSLSENVASLKEKVANKLKFSGKAGLLKDDDKSLAHYNVRTGDTLTLSL</sequence>
<dbReference type="Proteomes" id="UP000008694">
    <property type="component" value="Unassembled WGS sequence"/>
</dbReference>
<keyword evidence="2" id="KW-1185">Reference proteome</keyword>
<gene>
    <name evidence="1" type="ORF">ARALYDRAFT_487504</name>
</gene>
<dbReference type="Gene3D" id="3.10.20.90">
    <property type="entry name" value="Phosphatidylinositol 3-kinase Catalytic Subunit, Chain A, domain 1"/>
    <property type="match status" value="1"/>
</dbReference>
<dbReference type="Gramene" id="fgenesh2_kg.6__638__AT5G06890.1">
    <property type="protein sequence ID" value="fgenesh2_kg.6__638__AT5G06890.1"/>
    <property type="gene ID" value="fgenesh2_kg.6__638__AT5G06890.1"/>
</dbReference>
<dbReference type="eggNOG" id="KOG0007">
    <property type="taxonomic scope" value="Eukaryota"/>
</dbReference>
<reference evidence="2" key="1">
    <citation type="journal article" date="2011" name="Nat. Genet.">
        <title>The Arabidopsis lyrata genome sequence and the basis of rapid genome size change.</title>
        <authorList>
            <person name="Hu T.T."/>
            <person name="Pattyn P."/>
            <person name="Bakker E.G."/>
            <person name="Cao J."/>
            <person name="Cheng J.-F."/>
            <person name="Clark R.M."/>
            <person name="Fahlgren N."/>
            <person name="Fawcett J.A."/>
            <person name="Grimwood J."/>
            <person name="Gundlach H."/>
            <person name="Haberer G."/>
            <person name="Hollister J.D."/>
            <person name="Ossowski S."/>
            <person name="Ottilar R.P."/>
            <person name="Salamov A.A."/>
            <person name="Schneeberger K."/>
            <person name="Spannagl M."/>
            <person name="Wang X."/>
            <person name="Yang L."/>
            <person name="Nasrallah M.E."/>
            <person name="Bergelson J."/>
            <person name="Carrington J.C."/>
            <person name="Gaut B.S."/>
            <person name="Schmutz J."/>
            <person name="Mayer K.F.X."/>
            <person name="Van de Peer Y."/>
            <person name="Grigoriev I.V."/>
            <person name="Nordborg M."/>
            <person name="Weigel D."/>
            <person name="Guo Y.-L."/>
        </authorList>
    </citation>
    <scope>NUCLEOTIDE SEQUENCE [LARGE SCALE GENOMIC DNA]</scope>
    <source>
        <strain evidence="2">cv. MN47</strain>
    </source>
</reference>
<dbReference type="EMBL" id="GL348718">
    <property type="protein sequence ID" value="EFH47498.1"/>
    <property type="molecule type" value="Genomic_DNA"/>
</dbReference>
<accession>D7LZV3</accession>
<organism evidence="2">
    <name type="scientific">Arabidopsis lyrata subsp. lyrata</name>
    <name type="common">Lyre-leaved rock-cress</name>
    <dbReference type="NCBI Taxonomy" id="81972"/>
    <lineage>
        <taxon>Eukaryota</taxon>
        <taxon>Viridiplantae</taxon>
        <taxon>Streptophyta</taxon>
        <taxon>Embryophyta</taxon>
        <taxon>Tracheophyta</taxon>
        <taxon>Spermatophyta</taxon>
        <taxon>Magnoliopsida</taxon>
        <taxon>eudicotyledons</taxon>
        <taxon>Gunneridae</taxon>
        <taxon>Pentapetalae</taxon>
        <taxon>rosids</taxon>
        <taxon>malvids</taxon>
        <taxon>Brassicales</taxon>
        <taxon>Brassicaceae</taxon>
        <taxon>Camelineae</taxon>
        <taxon>Arabidopsis</taxon>
    </lineage>
</organism>
<evidence type="ECO:0000313" key="1">
    <source>
        <dbReference type="EMBL" id="EFH47498.1"/>
    </source>
</evidence>